<feature type="compositionally biased region" description="Gly residues" evidence="1">
    <location>
        <begin position="1"/>
        <end position="17"/>
    </location>
</feature>
<feature type="region of interest" description="Disordered" evidence="1">
    <location>
        <begin position="1"/>
        <end position="77"/>
    </location>
</feature>
<sequence length="77" mass="7624">MAQGKSSGGNAGGGAGDLGDNPTTAFEPRTGKKLSIAEAVEQRAKGHEASTRFGLDPAARAVARRSDGGAKKGRGAS</sequence>
<evidence type="ECO:0000313" key="3">
    <source>
        <dbReference type="Proteomes" id="UP000676079"/>
    </source>
</evidence>
<proteinExistence type="predicted"/>
<accession>A0ABX8BMB2</accession>
<feature type="compositionally biased region" description="Basic and acidic residues" evidence="1">
    <location>
        <begin position="40"/>
        <end position="50"/>
    </location>
</feature>
<dbReference type="RefSeq" id="WP_220564455.1">
    <property type="nucleotide sequence ID" value="NZ_CP074133.1"/>
</dbReference>
<reference evidence="2 3" key="1">
    <citation type="submission" date="2021-05" db="EMBL/GenBank/DDBJ databases">
        <title>Direct Submission.</title>
        <authorList>
            <person name="Li K."/>
            <person name="Gao J."/>
        </authorList>
    </citation>
    <scope>NUCLEOTIDE SEQUENCE [LARGE SCALE GENOMIC DNA]</scope>
    <source>
        <strain evidence="2 3">Mg02</strain>
    </source>
</reference>
<evidence type="ECO:0000313" key="2">
    <source>
        <dbReference type="EMBL" id="QUX23231.1"/>
    </source>
</evidence>
<protein>
    <submittedName>
        <fullName evidence="2">Uncharacterized protein</fullName>
    </submittedName>
</protein>
<name>A0ABX8BMB2_9ACTN</name>
<organism evidence="2 3">
    <name type="scientific">Nocardiopsis changdeensis</name>
    <dbReference type="NCBI Taxonomy" id="2831969"/>
    <lineage>
        <taxon>Bacteria</taxon>
        <taxon>Bacillati</taxon>
        <taxon>Actinomycetota</taxon>
        <taxon>Actinomycetes</taxon>
        <taxon>Streptosporangiales</taxon>
        <taxon>Nocardiopsidaceae</taxon>
        <taxon>Nocardiopsis</taxon>
    </lineage>
</organism>
<keyword evidence="3" id="KW-1185">Reference proteome</keyword>
<dbReference type="EMBL" id="CP074133">
    <property type="protein sequence ID" value="QUX23231.1"/>
    <property type="molecule type" value="Genomic_DNA"/>
</dbReference>
<evidence type="ECO:0000256" key="1">
    <source>
        <dbReference type="SAM" id="MobiDB-lite"/>
    </source>
</evidence>
<gene>
    <name evidence="2" type="ORF">KGD84_02185</name>
</gene>
<dbReference type="Proteomes" id="UP000676079">
    <property type="component" value="Chromosome"/>
</dbReference>